<dbReference type="WBParaSite" id="SMUV_0000439001-mRNA-1">
    <property type="protein sequence ID" value="SMUV_0000439001-mRNA-1"/>
    <property type="gene ID" value="SMUV_0000439001"/>
</dbReference>
<evidence type="ECO:0000313" key="1">
    <source>
        <dbReference type="Proteomes" id="UP000046393"/>
    </source>
</evidence>
<proteinExistence type="predicted"/>
<reference evidence="2" key="1">
    <citation type="submission" date="2017-02" db="UniProtKB">
        <authorList>
            <consortium name="WormBaseParasite"/>
        </authorList>
    </citation>
    <scope>IDENTIFICATION</scope>
</reference>
<keyword evidence="1" id="KW-1185">Reference proteome</keyword>
<evidence type="ECO:0000313" key="2">
    <source>
        <dbReference type="WBParaSite" id="SMUV_0000439001-mRNA-1"/>
    </source>
</evidence>
<dbReference type="Proteomes" id="UP000046393">
    <property type="component" value="Unplaced"/>
</dbReference>
<accession>A0A0N5AIX8</accession>
<protein>
    <submittedName>
        <fullName evidence="2">Uncharacterized protein</fullName>
    </submittedName>
</protein>
<dbReference type="AlphaFoldDB" id="A0A0N5AIX8"/>
<sequence>MAEETDISPETTPDFPQIQPSLACFLYIAENISDLLSIIGADANVIRVIKDLSIQKNELYGFIGFGPVDGVFSCDTLVKSTSFLPLNLKKNGEIATALLNITFPKAFIDGEDKDATLKSDKINEAAFAQNFISRIEVQRKAYSHMKLSECFGIVLQDNKVYLLHANKCWDETTFFKQYIWEKDDKNQFKASLGIILKNHAFRESSGMLLAVVHDEKLQLKKKLTDLQNAYSRNYGNYDNDRTMSKEDWADVSALNATISEAESFELVIEGPRGRRSGVFVTDVSASEPDENQSDSGSYKEERYNAFCRIKDAEKKLWAEQEKFKYSMIPGRDVVEARKEFFDNLKLSRNSKRTLLRTLLTSNTSHNLMHRQCLSTGHDRQKFKRKIALSDADNLGTPRRLKRLNF</sequence>
<organism evidence="1 2">
    <name type="scientific">Syphacia muris</name>
    <dbReference type="NCBI Taxonomy" id="451379"/>
    <lineage>
        <taxon>Eukaryota</taxon>
        <taxon>Metazoa</taxon>
        <taxon>Ecdysozoa</taxon>
        <taxon>Nematoda</taxon>
        <taxon>Chromadorea</taxon>
        <taxon>Rhabditida</taxon>
        <taxon>Spirurina</taxon>
        <taxon>Oxyuridomorpha</taxon>
        <taxon>Oxyuroidea</taxon>
        <taxon>Oxyuridae</taxon>
        <taxon>Syphacia</taxon>
    </lineage>
</organism>
<name>A0A0N5AIX8_9BILA</name>